<proteinExistence type="predicted"/>
<protein>
    <submittedName>
        <fullName evidence="1">Uncharacterized protein</fullName>
    </submittedName>
</protein>
<name>A0ACC3LQW3_EUCGR</name>
<dbReference type="EMBL" id="CM064436">
    <property type="protein sequence ID" value="KAK3440807.1"/>
    <property type="molecule type" value="Genomic_DNA"/>
</dbReference>
<keyword evidence="2" id="KW-1185">Reference proteome</keyword>
<reference evidence="1 2" key="1">
    <citation type="journal article" date="2014" name="Nature">
        <title>The genome of Eucalyptus grandis.</title>
        <authorList>
            <person name="Myburg A.A."/>
            <person name="Grattapaglia D."/>
            <person name="Tuskan G.A."/>
            <person name="Hellsten U."/>
            <person name="Hayes R.D."/>
            <person name="Grimwood J."/>
            <person name="Jenkins J."/>
            <person name="Lindquist E."/>
            <person name="Tice H."/>
            <person name="Bauer D."/>
            <person name="Goodstein D.M."/>
            <person name="Dubchak I."/>
            <person name="Poliakov A."/>
            <person name="Mizrachi E."/>
            <person name="Kullan A.R."/>
            <person name="Hussey S.G."/>
            <person name="Pinard D."/>
            <person name="van der Merwe K."/>
            <person name="Singh P."/>
            <person name="van Jaarsveld I."/>
            <person name="Silva-Junior O.B."/>
            <person name="Togawa R.C."/>
            <person name="Pappas M.R."/>
            <person name="Faria D.A."/>
            <person name="Sansaloni C.P."/>
            <person name="Petroli C.D."/>
            <person name="Yang X."/>
            <person name="Ranjan P."/>
            <person name="Tschaplinski T.J."/>
            <person name="Ye C.Y."/>
            <person name="Li T."/>
            <person name="Sterck L."/>
            <person name="Vanneste K."/>
            <person name="Murat F."/>
            <person name="Soler M."/>
            <person name="Clemente H.S."/>
            <person name="Saidi N."/>
            <person name="Cassan-Wang H."/>
            <person name="Dunand C."/>
            <person name="Hefer C.A."/>
            <person name="Bornberg-Bauer E."/>
            <person name="Kersting A.R."/>
            <person name="Vining K."/>
            <person name="Amarasinghe V."/>
            <person name="Ranik M."/>
            <person name="Naithani S."/>
            <person name="Elser J."/>
            <person name="Boyd A.E."/>
            <person name="Liston A."/>
            <person name="Spatafora J.W."/>
            <person name="Dharmwardhana P."/>
            <person name="Raja R."/>
            <person name="Sullivan C."/>
            <person name="Romanel E."/>
            <person name="Alves-Ferreira M."/>
            <person name="Kulheim C."/>
            <person name="Foley W."/>
            <person name="Carocha V."/>
            <person name="Paiva J."/>
            <person name="Kudrna D."/>
            <person name="Brommonschenkel S.H."/>
            <person name="Pasquali G."/>
            <person name="Byrne M."/>
            <person name="Rigault P."/>
            <person name="Tibbits J."/>
            <person name="Spokevicius A."/>
            <person name="Jones R.C."/>
            <person name="Steane D.A."/>
            <person name="Vaillancourt R.E."/>
            <person name="Potts B.M."/>
            <person name="Joubert F."/>
            <person name="Barry K."/>
            <person name="Pappas G.J."/>
            <person name="Strauss S.H."/>
            <person name="Jaiswal P."/>
            <person name="Grima-Pettenati J."/>
            <person name="Salse J."/>
            <person name="Van de Peer Y."/>
            <person name="Rokhsar D.S."/>
            <person name="Schmutz J."/>
        </authorList>
    </citation>
    <scope>NUCLEOTIDE SEQUENCE [LARGE SCALE GENOMIC DNA]</scope>
    <source>
        <strain evidence="2">cv. BRASUZ1</strain>
        <tissue evidence="1">Leaf extractions</tissue>
    </source>
</reference>
<evidence type="ECO:0000313" key="1">
    <source>
        <dbReference type="EMBL" id="KAK3440807.1"/>
    </source>
</evidence>
<dbReference type="Proteomes" id="UP000030711">
    <property type="component" value="Chromosome 2"/>
</dbReference>
<organism evidence="1 2">
    <name type="scientific">Eucalyptus grandis</name>
    <name type="common">Flooded gum</name>
    <dbReference type="NCBI Taxonomy" id="71139"/>
    <lineage>
        <taxon>Eukaryota</taxon>
        <taxon>Viridiplantae</taxon>
        <taxon>Streptophyta</taxon>
        <taxon>Embryophyta</taxon>
        <taxon>Tracheophyta</taxon>
        <taxon>Spermatophyta</taxon>
        <taxon>Magnoliopsida</taxon>
        <taxon>eudicotyledons</taxon>
        <taxon>Gunneridae</taxon>
        <taxon>Pentapetalae</taxon>
        <taxon>rosids</taxon>
        <taxon>malvids</taxon>
        <taxon>Myrtales</taxon>
        <taxon>Myrtaceae</taxon>
        <taxon>Myrtoideae</taxon>
        <taxon>Eucalypteae</taxon>
        <taxon>Eucalyptus</taxon>
    </lineage>
</organism>
<comment type="caution">
    <text evidence="1">The sequence shown here is derived from an EMBL/GenBank/DDBJ whole genome shotgun (WGS) entry which is preliminary data.</text>
</comment>
<sequence length="510" mass="57429">MKVLRSLILVHIGPSGNSLLISDKVLHDLLTNLKFLRVFSLCHCRIVEVPNCVGELKHLRYLNFSNTSIRRLPESIGDLCKLQALILRGCHQLSKLPHGITKLVSLQFLDVRDTKSLKEMPSGINNLKNLTILSKFVVGTEKGLQLKELKNLSHLQGELFILKLQKVEDVRDGVDANLFGKQGLRKLFLHWDKDLGILRNDKRESRVLESLQPPIDIENLTILNYGGAIFSSWLDGSSYSRIVSLSLWNCPYVTSLPSFGQLPSLRQLSLKGLNAVRIIGSIFLWRDVGMEGLVSLCRGPKEEVPFSCLEHLIVRSCPSLVKTLPCQLDRLIKLEIHSCQQLNNSTSELCLPSLDELYLEDCSKEILKSLFKLTSLTILKINKLIELVSFDHRFMSCLDNCKGVESLEGIAVESLEIMTISDCQIMGSLPQCLHMLSHLTRLHIYNCPTLEIEDFPPLPLTLSSLVLNHCSKIKSIANCNIANCNNLTKLEIWECPILEIEDFPPLPITL</sequence>
<accession>A0ACC3LQW3</accession>
<gene>
    <name evidence="1" type="ORF">EUGRSUZ_B01077</name>
</gene>
<evidence type="ECO:0000313" key="2">
    <source>
        <dbReference type="Proteomes" id="UP000030711"/>
    </source>
</evidence>